<name>A0AB34AER9_9LACO</name>
<protein>
    <submittedName>
        <fullName evidence="1">Uncharacterized protein</fullName>
    </submittedName>
</protein>
<evidence type="ECO:0000313" key="1">
    <source>
        <dbReference type="EMBL" id="GEO77423.1"/>
    </source>
</evidence>
<dbReference type="AlphaFoldDB" id="A0AB34AER9"/>
<dbReference type="Proteomes" id="UP000321618">
    <property type="component" value="Unassembled WGS sequence"/>
</dbReference>
<sequence>MKRVQIKMNTTGRIIPTKILIGTEYFVNPTIIIRIKVNISIRNLISVLTKNNFIIFTDLVLFEAR</sequence>
<comment type="caution">
    <text evidence="1">The sequence shown here is derived from an EMBL/GenBank/DDBJ whole genome shotgun (WGS) entry which is preliminary data.</text>
</comment>
<organism evidence="1 2">
    <name type="scientific">Companilactobacillus crustorum</name>
    <dbReference type="NCBI Taxonomy" id="392416"/>
    <lineage>
        <taxon>Bacteria</taxon>
        <taxon>Bacillati</taxon>
        <taxon>Bacillota</taxon>
        <taxon>Bacilli</taxon>
        <taxon>Lactobacillales</taxon>
        <taxon>Lactobacillaceae</taxon>
        <taxon>Companilactobacillus</taxon>
    </lineage>
</organism>
<dbReference type="EMBL" id="BJZM01000054">
    <property type="protein sequence ID" value="GEO77423.1"/>
    <property type="molecule type" value="Genomic_DNA"/>
</dbReference>
<gene>
    <name evidence="1" type="ORF">LCR01_18660</name>
</gene>
<evidence type="ECO:0000313" key="2">
    <source>
        <dbReference type="Proteomes" id="UP000321618"/>
    </source>
</evidence>
<accession>A0AB34AER9</accession>
<reference evidence="1 2" key="1">
    <citation type="submission" date="2019-07" db="EMBL/GenBank/DDBJ databases">
        <title>Whole genome shotgun sequence of Lactobacillus crustorum NBRC 107159.</title>
        <authorList>
            <person name="Hosoyama A."/>
            <person name="Uohara A."/>
            <person name="Ohji S."/>
            <person name="Ichikawa N."/>
        </authorList>
    </citation>
    <scope>NUCLEOTIDE SEQUENCE [LARGE SCALE GENOMIC DNA]</scope>
    <source>
        <strain evidence="1 2">NBRC 107159</strain>
    </source>
</reference>
<proteinExistence type="predicted"/>